<gene>
    <name evidence="1" type="ORF">AV530_005241</name>
</gene>
<reference evidence="1 2" key="1">
    <citation type="submission" date="2016-02" db="EMBL/GenBank/DDBJ databases">
        <title>Band-tailed pigeon sequencing and assembly.</title>
        <authorList>
            <person name="Soares A.E."/>
            <person name="Novak B.J."/>
            <person name="Rice E.S."/>
            <person name="O'Connell B."/>
            <person name="Chang D."/>
            <person name="Weber S."/>
            <person name="Shapiro B."/>
        </authorList>
    </citation>
    <scope>NUCLEOTIDE SEQUENCE [LARGE SCALE GENOMIC DNA]</scope>
    <source>
        <strain evidence="1">BTP2013</strain>
        <tissue evidence="1">Blood</tissue>
    </source>
</reference>
<evidence type="ECO:0000313" key="1">
    <source>
        <dbReference type="EMBL" id="OPJ72722.1"/>
    </source>
</evidence>
<comment type="caution">
    <text evidence="1">The sequence shown here is derived from an EMBL/GenBank/DDBJ whole genome shotgun (WGS) entry which is preliminary data.</text>
</comment>
<organism evidence="1 2">
    <name type="scientific">Patagioenas fasciata monilis</name>
    <dbReference type="NCBI Taxonomy" id="372326"/>
    <lineage>
        <taxon>Eukaryota</taxon>
        <taxon>Metazoa</taxon>
        <taxon>Chordata</taxon>
        <taxon>Craniata</taxon>
        <taxon>Vertebrata</taxon>
        <taxon>Euteleostomi</taxon>
        <taxon>Archelosauria</taxon>
        <taxon>Archosauria</taxon>
        <taxon>Dinosauria</taxon>
        <taxon>Saurischia</taxon>
        <taxon>Theropoda</taxon>
        <taxon>Coelurosauria</taxon>
        <taxon>Aves</taxon>
        <taxon>Neognathae</taxon>
        <taxon>Neoaves</taxon>
        <taxon>Columbimorphae</taxon>
        <taxon>Columbiformes</taxon>
        <taxon>Columbidae</taxon>
        <taxon>Patagioenas</taxon>
    </lineage>
</organism>
<keyword evidence="2" id="KW-1185">Reference proteome</keyword>
<name>A0A1V4JKK4_PATFA</name>
<accession>A0A1V4JKK4</accession>
<dbReference type="Proteomes" id="UP000190648">
    <property type="component" value="Unassembled WGS sequence"/>
</dbReference>
<sequence length="85" mass="9817">MVLFSWKLSNEEQDIGTVTQKGEEPILGERTGTEQVMSYSELKEEIHAARGLFREKWKTGRLQQRGLNTWCGLKNILSKNCRVPH</sequence>
<dbReference type="EMBL" id="LSYS01006902">
    <property type="protein sequence ID" value="OPJ72722.1"/>
    <property type="molecule type" value="Genomic_DNA"/>
</dbReference>
<dbReference type="AlphaFoldDB" id="A0A1V4JKK4"/>
<protein>
    <submittedName>
        <fullName evidence="1">Uncharacterized protein</fullName>
    </submittedName>
</protein>
<evidence type="ECO:0000313" key="2">
    <source>
        <dbReference type="Proteomes" id="UP000190648"/>
    </source>
</evidence>
<proteinExistence type="predicted"/>